<dbReference type="AlphaFoldDB" id="A0A0R2FCK4"/>
<dbReference type="Proteomes" id="UP000051442">
    <property type="component" value="Unassembled WGS sequence"/>
</dbReference>
<dbReference type="InterPro" id="IPR023214">
    <property type="entry name" value="HAD_sf"/>
</dbReference>
<dbReference type="SUPFAM" id="SSF56784">
    <property type="entry name" value="HAD-like"/>
    <property type="match status" value="1"/>
</dbReference>
<dbReference type="NCBIfam" id="TIGR01484">
    <property type="entry name" value="HAD-SF-IIB"/>
    <property type="match status" value="1"/>
</dbReference>
<dbReference type="PANTHER" id="PTHR10000:SF53">
    <property type="entry name" value="5-AMINO-6-(5-PHOSPHO-D-RIBITYLAMINO)URACIL PHOSPHATASE YBJI-RELATED"/>
    <property type="match status" value="1"/>
</dbReference>
<reference evidence="1 2" key="1">
    <citation type="journal article" date="2015" name="Genome Announc.">
        <title>Expanding the biotechnology potential of lactobacilli through comparative genomics of 213 strains and associated genera.</title>
        <authorList>
            <person name="Sun Z."/>
            <person name="Harris H.M."/>
            <person name="McCann A."/>
            <person name="Guo C."/>
            <person name="Argimon S."/>
            <person name="Zhang W."/>
            <person name="Yang X."/>
            <person name="Jeffery I.B."/>
            <person name="Cooney J.C."/>
            <person name="Kagawa T.F."/>
            <person name="Liu W."/>
            <person name="Song Y."/>
            <person name="Salvetti E."/>
            <person name="Wrobel A."/>
            <person name="Rasinkangas P."/>
            <person name="Parkhill J."/>
            <person name="Rea M.C."/>
            <person name="O'Sullivan O."/>
            <person name="Ritari J."/>
            <person name="Douillard F.P."/>
            <person name="Paul Ross R."/>
            <person name="Yang R."/>
            <person name="Briner A.E."/>
            <person name="Felis G.E."/>
            <person name="de Vos W.M."/>
            <person name="Barrangou R."/>
            <person name="Klaenhammer T.R."/>
            <person name="Caufield P.W."/>
            <person name="Cui Y."/>
            <person name="Zhang H."/>
            <person name="O'Toole P.W."/>
        </authorList>
    </citation>
    <scope>NUCLEOTIDE SEQUENCE [LARGE SCALE GENOMIC DNA]</scope>
    <source>
        <strain evidence="1 2">DSM 23365</strain>
    </source>
</reference>
<keyword evidence="1" id="KW-0378">Hydrolase</keyword>
<accession>A0A0R2FCK4</accession>
<dbReference type="InterPro" id="IPR036412">
    <property type="entry name" value="HAD-like_sf"/>
</dbReference>
<dbReference type="CDD" id="cd07518">
    <property type="entry name" value="HAD_YbiV-Like"/>
    <property type="match status" value="1"/>
</dbReference>
<dbReference type="PANTHER" id="PTHR10000">
    <property type="entry name" value="PHOSPHOSERINE PHOSPHATASE"/>
    <property type="match status" value="1"/>
</dbReference>
<proteinExistence type="predicted"/>
<dbReference type="Gene3D" id="3.40.50.1000">
    <property type="entry name" value="HAD superfamily/HAD-like"/>
    <property type="match status" value="1"/>
</dbReference>
<dbReference type="STRING" id="1423804.FD14_GL002322"/>
<dbReference type="PATRIC" id="fig|1423804.4.peg.2515"/>
<dbReference type="Gene3D" id="3.30.1240.10">
    <property type="match status" value="1"/>
</dbReference>
<comment type="caution">
    <text evidence="1">The sequence shown here is derived from an EMBL/GenBank/DDBJ whole genome shotgun (WGS) entry which is preliminary data.</text>
</comment>
<dbReference type="EMBL" id="AYZM01000038">
    <property type="protein sequence ID" value="KRN26255.1"/>
    <property type="molecule type" value="Genomic_DNA"/>
</dbReference>
<organism evidence="1 2">
    <name type="scientific">Secundilactobacillus similis DSM 23365 = JCM 2765</name>
    <dbReference type="NCBI Taxonomy" id="1423804"/>
    <lineage>
        <taxon>Bacteria</taxon>
        <taxon>Bacillati</taxon>
        <taxon>Bacillota</taxon>
        <taxon>Bacilli</taxon>
        <taxon>Lactobacillales</taxon>
        <taxon>Lactobacillaceae</taxon>
        <taxon>Secundilactobacillus</taxon>
    </lineage>
</organism>
<name>A0A0R2FCK4_9LACO</name>
<protein>
    <submittedName>
        <fullName evidence="1">HAD superfamily hydrolase</fullName>
    </submittedName>
</protein>
<dbReference type="GO" id="GO:0005829">
    <property type="term" value="C:cytosol"/>
    <property type="evidence" value="ECO:0007669"/>
    <property type="project" value="TreeGrafter"/>
</dbReference>
<dbReference type="OrthoDB" id="9814970at2"/>
<sequence>MLPKLIATDIDHTFLTDAGHYDHQRFTKIYQQLADRNIRFVIASGNQKYHLTNLFPDYPDLIYVAENGAYVSDRTQAYALTTFSDDVASEVISRLTADSKYHFSMCNPEMAFIRKTEPEPVLATARKFCDRLTLVDDLQDSAHHIVKFTLNAPADELAALYDDVKQLLGPLVAPMTSGHTSIDLVYPGVNKATGLQTLGDKLGISTAEMWAFGDDRNDVPMLAEVGRGIAVANAVPAVQAVSDDTAPAANEQGVLQYLEQALAAEK</sequence>
<dbReference type="SFLD" id="SFLDG01140">
    <property type="entry name" value="C2.B:_Phosphomannomutase_and_P"/>
    <property type="match status" value="1"/>
</dbReference>
<evidence type="ECO:0000313" key="2">
    <source>
        <dbReference type="Proteomes" id="UP000051442"/>
    </source>
</evidence>
<dbReference type="RefSeq" id="WP_054732673.1">
    <property type="nucleotide sequence ID" value="NZ_AYZM01000038.1"/>
</dbReference>
<dbReference type="InterPro" id="IPR006379">
    <property type="entry name" value="HAD-SF_hydro_IIB"/>
</dbReference>
<dbReference type="SFLD" id="SFLDS00003">
    <property type="entry name" value="Haloacid_Dehalogenase"/>
    <property type="match status" value="1"/>
</dbReference>
<dbReference type="GO" id="GO:0000287">
    <property type="term" value="F:magnesium ion binding"/>
    <property type="evidence" value="ECO:0007669"/>
    <property type="project" value="TreeGrafter"/>
</dbReference>
<dbReference type="Pfam" id="PF08282">
    <property type="entry name" value="Hydrolase_3"/>
    <property type="match status" value="1"/>
</dbReference>
<evidence type="ECO:0000313" key="1">
    <source>
        <dbReference type="EMBL" id="KRN26255.1"/>
    </source>
</evidence>
<dbReference type="GO" id="GO:0016791">
    <property type="term" value="F:phosphatase activity"/>
    <property type="evidence" value="ECO:0007669"/>
    <property type="project" value="TreeGrafter"/>
</dbReference>
<keyword evidence="2" id="KW-1185">Reference proteome</keyword>
<gene>
    <name evidence="1" type="ORF">FD14_GL002322</name>
</gene>